<dbReference type="GO" id="GO:0005634">
    <property type="term" value="C:nucleus"/>
    <property type="evidence" value="ECO:0007669"/>
    <property type="project" value="UniProtKB-SubCell"/>
</dbReference>
<evidence type="ECO:0000313" key="7">
    <source>
        <dbReference type="EMBL" id="CAA2631287.1"/>
    </source>
</evidence>
<keyword evidence="8" id="KW-1185">Reference proteome</keyword>
<evidence type="ECO:0000259" key="6">
    <source>
        <dbReference type="PROSITE" id="PS50071"/>
    </source>
</evidence>
<dbReference type="EMBL" id="LR743601">
    <property type="protein sequence ID" value="CAA2631287.1"/>
    <property type="molecule type" value="Genomic_DNA"/>
</dbReference>
<evidence type="ECO:0000256" key="1">
    <source>
        <dbReference type="ARBA" id="ARBA00004123"/>
    </source>
</evidence>
<dbReference type="SUPFAM" id="SSF46689">
    <property type="entry name" value="Homeodomain-like"/>
    <property type="match status" value="1"/>
</dbReference>
<dbReference type="PANTHER" id="PTHR36968:SF8">
    <property type="entry name" value="HOMEOBOX-DDT DOMAIN PROTEIN RLT3 ISOFORM X1"/>
    <property type="match status" value="1"/>
</dbReference>
<dbReference type="Pfam" id="PF00046">
    <property type="entry name" value="Homeodomain"/>
    <property type="match status" value="1"/>
</dbReference>
<feature type="domain" description="Homeobox" evidence="6">
    <location>
        <begin position="21"/>
        <end position="68"/>
    </location>
</feature>
<dbReference type="InterPro" id="IPR044977">
    <property type="entry name" value="RLT1-3"/>
</dbReference>
<feature type="compositionally biased region" description="Low complexity" evidence="5">
    <location>
        <begin position="650"/>
        <end position="663"/>
    </location>
</feature>
<feature type="region of interest" description="Disordered" evidence="5">
    <location>
        <begin position="273"/>
        <end position="298"/>
    </location>
</feature>
<accession>A0A7I8JKE5</accession>
<sequence length="1126" mass="125475">MEDAAAYAEQEHGLKKKSQIQIEFLEKLYSEDKYPNQKDIEDCAAVLNLTYNQVRMWFTKRRRKEKKENEKLATSRKSSSVSVTLASVAERWNTYAANRDKDAEEVRNHTPSKNYKVQKSMRIAMKHKTSVAGQWEKNFAVSMEGPLQEKSFLRLQVLFPKDYILKRIFRKDGPPLGVEFDCLPEKGFGYRAGPYSCPHSCRSSKRILERRKVFSLRNGHALTKRHGIGKGLMTVWRVTNPEIQSFPTGVDFGNEDLSCSRPNDISKERHCRKNMAGSSPQGRKVVSSRKRKAPCKKDGLKMPHTVECNLGILSSTHQEQSISPMNSIDDEELELSELQTRSNPPRCSAHLGSNGRVVAHCAKVHMLARFPPPSVRMKQPICGKPWDSSPEIVKKFFKVVCFLYTHAAVIDIFPLHWMNWLRHFTTRSTICRFQVIGKHPCGTTQASSSDVGKELTDGFFPRGSKDCRFLGFLHSVRQRELDVDFWSRSLNALTWVEILRQVMISAGYASRKHSTRRSRGEDGDAMVKYGLRPCTLKGELYSILSEQGSTGSKVNDLAKASQIVGLDLCATPAELEALICCTLSSDCTLFEKIGHSAYRLRRGTAAKKSTEDSESDTEYSGSVDDDDSADSSSSSGSEDEPSGLDCSGGAAAKRQPMAAAQSAEIDESFSGAGWLLGLMEGEYSDLTIEEKLDALAALVDITGSCSSLRMEEPAGGRSAAAPNLRYRDQGEDKEGARFKVNGWDPPVTGGPLGFDRRYNSYWLFLGPCGSGDPGHRRVYFESSEDGRWEVIDTDEALSALVAALDGRGARECLLLDSLRRREVCLARAMAEFASATATTCQHYHPPSDTDASSGHSSSPISDVDNNLVCEGGADRLPPGVVVPELGRRAEERRQQWARAQAFDRWLWGSFYGELGAARLGRRCFSESLARCEACHDLFWRDEKHCRICHVTFELDFDQEERFLIHTATCRPAVDGGAAGFPGHRVLPSQLQALKAAVHALEVCMPEDALVDAWRRSAHKLWVKRLRRVSSMPELFQVVADFVAAIRESWLQRCCSPSLPGGVALDDVAVLFQTMPQTTSAFALWLVKLDGLVAPISDSFIPRRRRPPPPSKECALLSLSLSIYIYI</sequence>
<dbReference type="Pfam" id="PF15612">
    <property type="entry name" value="WHIM1"/>
    <property type="match status" value="1"/>
</dbReference>
<dbReference type="InterPro" id="IPR009057">
    <property type="entry name" value="Homeodomain-like_sf"/>
</dbReference>
<evidence type="ECO:0000256" key="4">
    <source>
        <dbReference type="RuleBase" id="RU000682"/>
    </source>
</evidence>
<dbReference type="GO" id="GO:0006357">
    <property type="term" value="P:regulation of transcription by RNA polymerase II"/>
    <property type="evidence" value="ECO:0007669"/>
    <property type="project" value="InterPro"/>
</dbReference>
<dbReference type="InterPro" id="IPR028942">
    <property type="entry name" value="WHIM1_dom"/>
</dbReference>
<dbReference type="Pfam" id="PF15613">
    <property type="entry name" value="WSD"/>
    <property type="match status" value="1"/>
</dbReference>
<dbReference type="CDD" id="cd00086">
    <property type="entry name" value="homeodomain"/>
    <property type="match status" value="1"/>
</dbReference>
<dbReference type="EMBL" id="CACRZD030000014">
    <property type="protein sequence ID" value="CAA6670530.1"/>
    <property type="molecule type" value="Genomic_DNA"/>
</dbReference>
<evidence type="ECO:0000256" key="3">
    <source>
        <dbReference type="PROSITE-ProRule" id="PRU00108"/>
    </source>
</evidence>
<dbReference type="InterPro" id="IPR028941">
    <property type="entry name" value="WHIM2_dom"/>
</dbReference>
<evidence type="ECO:0000256" key="5">
    <source>
        <dbReference type="SAM" id="MobiDB-lite"/>
    </source>
</evidence>
<evidence type="ECO:0000313" key="8">
    <source>
        <dbReference type="Proteomes" id="UP001189122"/>
    </source>
</evidence>
<keyword evidence="3 4" id="KW-0238">DNA-binding</keyword>
<feature type="region of interest" description="Disordered" evidence="5">
    <location>
        <begin position="603"/>
        <end position="663"/>
    </location>
</feature>
<feature type="compositionally biased region" description="Acidic residues" evidence="5">
    <location>
        <begin position="612"/>
        <end position="629"/>
    </location>
</feature>
<gene>
    <name evidence="7" type="ORF">SI7747_14016935</name>
</gene>
<dbReference type="Proteomes" id="UP001189122">
    <property type="component" value="Unassembled WGS sequence"/>
</dbReference>
<proteinExistence type="predicted"/>
<name>A0A7I8JKE5_SPIIN</name>
<evidence type="ECO:0000256" key="2">
    <source>
        <dbReference type="ARBA" id="ARBA00023242"/>
    </source>
</evidence>
<dbReference type="GO" id="GO:0003677">
    <property type="term" value="F:DNA binding"/>
    <property type="evidence" value="ECO:0007669"/>
    <property type="project" value="UniProtKB-UniRule"/>
</dbReference>
<feature type="DNA-binding region" description="Homeobox" evidence="3">
    <location>
        <begin position="23"/>
        <end position="69"/>
    </location>
</feature>
<reference evidence="7 8" key="1">
    <citation type="submission" date="2019-12" db="EMBL/GenBank/DDBJ databases">
        <authorList>
            <person name="Scholz U."/>
            <person name="Mascher M."/>
            <person name="Fiebig A."/>
        </authorList>
    </citation>
    <scope>NUCLEOTIDE SEQUENCE</scope>
</reference>
<dbReference type="InterPro" id="IPR001356">
    <property type="entry name" value="HD"/>
</dbReference>
<organism evidence="7">
    <name type="scientific">Spirodela intermedia</name>
    <name type="common">Intermediate duckweed</name>
    <dbReference type="NCBI Taxonomy" id="51605"/>
    <lineage>
        <taxon>Eukaryota</taxon>
        <taxon>Viridiplantae</taxon>
        <taxon>Streptophyta</taxon>
        <taxon>Embryophyta</taxon>
        <taxon>Tracheophyta</taxon>
        <taxon>Spermatophyta</taxon>
        <taxon>Magnoliopsida</taxon>
        <taxon>Liliopsida</taxon>
        <taxon>Araceae</taxon>
        <taxon>Lemnoideae</taxon>
        <taxon>Spirodela</taxon>
    </lineage>
</organism>
<protein>
    <recommendedName>
        <fullName evidence="6">Homeobox domain-containing protein</fullName>
    </recommendedName>
</protein>
<dbReference type="PANTHER" id="PTHR36968">
    <property type="entry name" value="HOMEOBOX-DDT DOMAIN PROTEIN RLT2"/>
    <property type="match status" value="1"/>
</dbReference>
<comment type="subcellular location">
    <subcellularLocation>
        <location evidence="1 3 4">Nucleus</location>
    </subcellularLocation>
</comment>
<dbReference type="Gene3D" id="1.10.10.60">
    <property type="entry name" value="Homeodomain-like"/>
    <property type="match status" value="1"/>
</dbReference>
<keyword evidence="3 4" id="KW-0371">Homeobox</keyword>
<dbReference type="SMART" id="SM00389">
    <property type="entry name" value="HOX"/>
    <property type="match status" value="1"/>
</dbReference>
<dbReference type="AlphaFoldDB" id="A0A7I8JKE5"/>
<keyword evidence="2 3" id="KW-0539">Nucleus</keyword>
<dbReference type="PROSITE" id="PS50071">
    <property type="entry name" value="HOMEOBOX_2"/>
    <property type="match status" value="1"/>
</dbReference>